<dbReference type="InterPro" id="IPR036397">
    <property type="entry name" value="RNaseH_sf"/>
</dbReference>
<reference evidence="2 3" key="1">
    <citation type="submission" date="2023-02" db="EMBL/GenBank/DDBJ databases">
        <title>LHISI_Scaffold_Assembly.</title>
        <authorList>
            <person name="Stuart O.P."/>
            <person name="Cleave R."/>
            <person name="Magrath M.J.L."/>
            <person name="Mikheyev A.S."/>
        </authorList>
    </citation>
    <scope>NUCLEOTIDE SEQUENCE [LARGE SCALE GENOMIC DNA]</scope>
    <source>
        <strain evidence="2">Daus_M_001</strain>
        <tissue evidence="2">Leg muscle</tissue>
    </source>
</reference>
<name>A0ABQ9FZE5_9NEOP</name>
<organism evidence="2 3">
    <name type="scientific">Dryococelus australis</name>
    <dbReference type="NCBI Taxonomy" id="614101"/>
    <lineage>
        <taxon>Eukaryota</taxon>
        <taxon>Metazoa</taxon>
        <taxon>Ecdysozoa</taxon>
        <taxon>Arthropoda</taxon>
        <taxon>Hexapoda</taxon>
        <taxon>Insecta</taxon>
        <taxon>Pterygota</taxon>
        <taxon>Neoptera</taxon>
        <taxon>Polyneoptera</taxon>
        <taxon>Phasmatodea</taxon>
        <taxon>Verophasmatodea</taxon>
        <taxon>Anareolatae</taxon>
        <taxon>Phasmatidae</taxon>
        <taxon>Eurycanthinae</taxon>
        <taxon>Dryococelus</taxon>
    </lineage>
</organism>
<dbReference type="InterPro" id="IPR052338">
    <property type="entry name" value="Transposase_5"/>
</dbReference>
<dbReference type="EMBL" id="JARBHB010000017">
    <property type="protein sequence ID" value="KAJ8865613.1"/>
    <property type="molecule type" value="Genomic_DNA"/>
</dbReference>
<dbReference type="Proteomes" id="UP001159363">
    <property type="component" value="Chromosome 16"/>
</dbReference>
<dbReference type="PANTHER" id="PTHR23022">
    <property type="entry name" value="TRANSPOSABLE ELEMENT-RELATED"/>
    <property type="match status" value="1"/>
</dbReference>
<protein>
    <submittedName>
        <fullName evidence="2">Uncharacterized protein</fullName>
    </submittedName>
</protein>
<dbReference type="Gene3D" id="3.30.420.10">
    <property type="entry name" value="Ribonuclease H-like superfamily/Ribonuclease H"/>
    <property type="match status" value="1"/>
</dbReference>
<feature type="region of interest" description="Disordered" evidence="1">
    <location>
        <begin position="1"/>
        <end position="35"/>
    </location>
</feature>
<evidence type="ECO:0000256" key="1">
    <source>
        <dbReference type="SAM" id="MobiDB-lite"/>
    </source>
</evidence>
<evidence type="ECO:0000313" key="3">
    <source>
        <dbReference type="Proteomes" id="UP001159363"/>
    </source>
</evidence>
<feature type="compositionally biased region" description="Polar residues" evidence="1">
    <location>
        <begin position="21"/>
        <end position="35"/>
    </location>
</feature>
<comment type="caution">
    <text evidence="2">The sequence shown here is derived from an EMBL/GenBank/DDBJ whole genome shotgun (WGS) entry which is preliminary data.</text>
</comment>
<gene>
    <name evidence="2" type="ORF">PR048_033133</name>
</gene>
<evidence type="ECO:0000313" key="2">
    <source>
        <dbReference type="EMBL" id="KAJ8865613.1"/>
    </source>
</evidence>
<accession>A0ABQ9FZE5</accession>
<keyword evidence="3" id="KW-1185">Reference proteome</keyword>
<proteinExistence type="predicted"/>
<dbReference type="PANTHER" id="PTHR23022:SF135">
    <property type="entry name" value="SI:DKEY-77F5.3"/>
    <property type="match status" value="1"/>
</dbReference>
<sequence length="538" mass="60940">MNTTALQRRVYDDPSRPPFSHVTSSQSQEAINSARPSKPWQALSFDGRTCEIAAFETWHAIRVQSPAGTLRIFACENRVPDDVVGRRVFSRISRFPLPFHSGAAPYSPQSPSSALETTLFDIVINSRNLCFTAFGVGPLVFVRGSMNTEAYCNILDNEMLPTLWCFYGMEPCYFQDGNSRCHVPRVTMQWYADNNVRRLDWATQSLDLNPIEHLWNKLDRRVRARQARPKSIAQLMEWLQEEWRRIPVDVLQTLVESMRDRVAAVIAARALFARDEGMAELKELARLARELRRPEFDIQLLFKKPLNGIAIVATRRGQSRARSGDCALIAYASVALTAAALLALEACGMELVNCRRPPYPPPPAHWTSVFLRRPCTAPPLHWSECALSTDFTIRTTEQVRRQELTLSSSNDLLIIKSLSGVVGGVNWTSPTKTRSTSGIVQQDSHMRKPGRDPVVDWTRFALVGGEQQVLTLSVTDFRWCGRSLVRSQCELVFQPRRHATGKARRFSWRYVTSSDRHASLIAVAQTHCEEVERNLELV</sequence>